<protein>
    <recommendedName>
        <fullName evidence="2">2-amino-4-hydroxy-6-hydroxymethyldihydropteridine diphosphokinase</fullName>
        <ecNumber evidence="2">2.7.6.3</ecNumber>
    </recommendedName>
</protein>
<dbReference type="GO" id="GO:0003848">
    <property type="term" value="F:2-amino-4-hydroxy-6-hydroxymethyldihydropteridine diphosphokinase activity"/>
    <property type="evidence" value="ECO:0007669"/>
    <property type="project" value="UniProtKB-EC"/>
</dbReference>
<dbReference type="EMBL" id="MLJW01005867">
    <property type="protein sequence ID" value="OIQ67529.1"/>
    <property type="molecule type" value="Genomic_DNA"/>
</dbReference>
<dbReference type="UniPathway" id="UPA00077">
    <property type="reaction ID" value="UER00155"/>
</dbReference>
<evidence type="ECO:0000313" key="9">
    <source>
        <dbReference type="EMBL" id="OIQ67529.1"/>
    </source>
</evidence>
<proteinExistence type="predicted"/>
<dbReference type="GO" id="GO:0005524">
    <property type="term" value="F:ATP binding"/>
    <property type="evidence" value="ECO:0007669"/>
    <property type="project" value="UniProtKB-KW"/>
</dbReference>
<dbReference type="Gene3D" id="3.30.70.560">
    <property type="entry name" value="7,8-Dihydro-6-hydroxymethylpterin-pyrophosphokinase HPPK"/>
    <property type="match status" value="1"/>
</dbReference>
<comment type="pathway">
    <text evidence="1">Cofactor biosynthesis; tetrahydrofolate biosynthesis; 2-amino-4-hydroxy-6-hydroxymethyl-7,8-dihydropteridine diphosphate from 7,8-dihydroneopterin triphosphate: step 4/4.</text>
</comment>
<name>A0A1J5P7G5_9ZZZZ</name>
<evidence type="ECO:0000256" key="6">
    <source>
        <dbReference type="ARBA" id="ARBA00022840"/>
    </source>
</evidence>
<dbReference type="Pfam" id="PF01288">
    <property type="entry name" value="HPPK"/>
    <property type="match status" value="1"/>
</dbReference>
<evidence type="ECO:0000256" key="2">
    <source>
        <dbReference type="ARBA" id="ARBA00013253"/>
    </source>
</evidence>
<evidence type="ECO:0000256" key="7">
    <source>
        <dbReference type="ARBA" id="ARBA00022909"/>
    </source>
</evidence>
<dbReference type="GO" id="GO:0046656">
    <property type="term" value="P:folic acid biosynthetic process"/>
    <property type="evidence" value="ECO:0007669"/>
    <property type="project" value="UniProtKB-KW"/>
</dbReference>
<keyword evidence="6" id="KW-0067">ATP-binding</keyword>
<keyword evidence="4" id="KW-0547">Nucleotide-binding</keyword>
<feature type="domain" description="7,8-dihydro-6-hydroxymethylpterin-pyrophosphokinase" evidence="8">
    <location>
        <begin position="5"/>
        <end position="36"/>
    </location>
</feature>
<dbReference type="InterPro" id="IPR000550">
    <property type="entry name" value="Hppk"/>
</dbReference>
<dbReference type="InterPro" id="IPR035907">
    <property type="entry name" value="Hppk_sf"/>
</dbReference>
<keyword evidence="5 9" id="KW-0418">Kinase</keyword>
<organism evidence="9">
    <name type="scientific">mine drainage metagenome</name>
    <dbReference type="NCBI Taxonomy" id="410659"/>
    <lineage>
        <taxon>unclassified sequences</taxon>
        <taxon>metagenomes</taxon>
        <taxon>ecological metagenomes</taxon>
    </lineage>
</organism>
<sequence>MLRYGELRRQTERLTLPHPRMAERAFVLAPLADVWPEGLVDGMSIATLAAQRIAEGQAIQNIGPL</sequence>
<dbReference type="EC" id="2.7.6.3" evidence="2"/>
<dbReference type="GO" id="GO:0046654">
    <property type="term" value="P:tetrahydrofolate biosynthetic process"/>
    <property type="evidence" value="ECO:0007669"/>
    <property type="project" value="UniProtKB-UniPathway"/>
</dbReference>
<comment type="caution">
    <text evidence="9">The sequence shown here is derived from an EMBL/GenBank/DDBJ whole genome shotgun (WGS) entry which is preliminary data.</text>
</comment>
<reference evidence="9" key="1">
    <citation type="submission" date="2016-10" db="EMBL/GenBank/DDBJ databases">
        <title>Sequence of Gallionella enrichment culture.</title>
        <authorList>
            <person name="Poehlein A."/>
            <person name="Muehling M."/>
            <person name="Daniel R."/>
        </authorList>
    </citation>
    <scope>NUCLEOTIDE SEQUENCE</scope>
</reference>
<evidence type="ECO:0000256" key="5">
    <source>
        <dbReference type="ARBA" id="ARBA00022777"/>
    </source>
</evidence>
<accession>A0A1J5P7G5</accession>
<gene>
    <name evidence="9" type="ORF">GALL_508920</name>
</gene>
<evidence type="ECO:0000256" key="4">
    <source>
        <dbReference type="ARBA" id="ARBA00022741"/>
    </source>
</evidence>
<evidence type="ECO:0000256" key="3">
    <source>
        <dbReference type="ARBA" id="ARBA00022679"/>
    </source>
</evidence>
<keyword evidence="7" id="KW-0289">Folate biosynthesis</keyword>
<evidence type="ECO:0000256" key="1">
    <source>
        <dbReference type="ARBA" id="ARBA00005051"/>
    </source>
</evidence>
<dbReference type="SUPFAM" id="SSF55083">
    <property type="entry name" value="6-hydroxymethyl-7,8-dihydropterin pyrophosphokinase, HPPK"/>
    <property type="match status" value="1"/>
</dbReference>
<keyword evidence="3" id="KW-0808">Transferase</keyword>
<evidence type="ECO:0000259" key="8">
    <source>
        <dbReference type="Pfam" id="PF01288"/>
    </source>
</evidence>
<dbReference type="AlphaFoldDB" id="A0A1J5P7G5"/>
<dbReference type="GO" id="GO:0016301">
    <property type="term" value="F:kinase activity"/>
    <property type="evidence" value="ECO:0007669"/>
    <property type="project" value="UniProtKB-KW"/>
</dbReference>